<feature type="region of interest" description="Disordered" evidence="1">
    <location>
        <begin position="156"/>
        <end position="208"/>
    </location>
</feature>
<accession>A0AAD6XM29</accession>
<keyword evidence="3" id="KW-1185">Reference proteome</keyword>
<dbReference type="AlphaFoldDB" id="A0AAD6XM29"/>
<evidence type="ECO:0000313" key="2">
    <source>
        <dbReference type="EMBL" id="KAJ7080665.1"/>
    </source>
</evidence>
<dbReference type="EMBL" id="JARJCN010000054">
    <property type="protein sequence ID" value="KAJ7080665.1"/>
    <property type="molecule type" value="Genomic_DNA"/>
</dbReference>
<evidence type="ECO:0000256" key="1">
    <source>
        <dbReference type="SAM" id="MobiDB-lite"/>
    </source>
</evidence>
<dbReference type="Proteomes" id="UP001222325">
    <property type="component" value="Unassembled WGS sequence"/>
</dbReference>
<feature type="compositionally biased region" description="Polar residues" evidence="1">
    <location>
        <begin position="100"/>
        <end position="112"/>
    </location>
</feature>
<gene>
    <name evidence="2" type="ORF">B0H15DRAFT_804053</name>
</gene>
<sequence>MTGGIFGTNDEREAARGTTTSRWREGCAREGKMLDNIRIAGLGYQGHKATSSARNHRIGLCQGHIIVHTIGGQRNDRGNFLQIIQPTLIDSPPPHPPTQALETQSTSMQARVTRSKGPAPEIRNSPPRIIRKRQRPLAPNDALALVQVIATQRPAAPAAPELHATVPPRTSLNSNSRPPSAVHTNEESAAAAAPAAPELHATSPPRHP</sequence>
<feature type="region of interest" description="Disordered" evidence="1">
    <location>
        <begin position="90"/>
        <end position="136"/>
    </location>
</feature>
<feature type="compositionally biased region" description="Polar residues" evidence="1">
    <location>
        <begin position="168"/>
        <end position="178"/>
    </location>
</feature>
<name>A0AAD6XM29_9AGAR</name>
<comment type="caution">
    <text evidence="2">The sequence shown here is derived from an EMBL/GenBank/DDBJ whole genome shotgun (WGS) entry which is preliminary data.</text>
</comment>
<reference evidence="2" key="1">
    <citation type="submission" date="2023-03" db="EMBL/GenBank/DDBJ databases">
        <title>Massive genome expansion in bonnet fungi (Mycena s.s.) driven by repeated elements and novel gene families across ecological guilds.</title>
        <authorList>
            <consortium name="Lawrence Berkeley National Laboratory"/>
            <person name="Harder C.B."/>
            <person name="Miyauchi S."/>
            <person name="Viragh M."/>
            <person name="Kuo A."/>
            <person name="Thoen E."/>
            <person name="Andreopoulos B."/>
            <person name="Lu D."/>
            <person name="Skrede I."/>
            <person name="Drula E."/>
            <person name="Henrissat B."/>
            <person name="Morin E."/>
            <person name="Kohler A."/>
            <person name="Barry K."/>
            <person name="LaButti K."/>
            <person name="Morin E."/>
            <person name="Salamov A."/>
            <person name="Lipzen A."/>
            <person name="Mereny Z."/>
            <person name="Hegedus B."/>
            <person name="Baldrian P."/>
            <person name="Stursova M."/>
            <person name="Weitz H."/>
            <person name="Taylor A."/>
            <person name="Grigoriev I.V."/>
            <person name="Nagy L.G."/>
            <person name="Martin F."/>
            <person name="Kauserud H."/>
        </authorList>
    </citation>
    <scope>NUCLEOTIDE SEQUENCE</scope>
    <source>
        <strain evidence="2">CBHHK173m</strain>
    </source>
</reference>
<organism evidence="2 3">
    <name type="scientific">Mycena belliarum</name>
    <dbReference type="NCBI Taxonomy" id="1033014"/>
    <lineage>
        <taxon>Eukaryota</taxon>
        <taxon>Fungi</taxon>
        <taxon>Dikarya</taxon>
        <taxon>Basidiomycota</taxon>
        <taxon>Agaricomycotina</taxon>
        <taxon>Agaricomycetes</taxon>
        <taxon>Agaricomycetidae</taxon>
        <taxon>Agaricales</taxon>
        <taxon>Marasmiineae</taxon>
        <taxon>Mycenaceae</taxon>
        <taxon>Mycena</taxon>
    </lineage>
</organism>
<evidence type="ECO:0000313" key="3">
    <source>
        <dbReference type="Proteomes" id="UP001222325"/>
    </source>
</evidence>
<protein>
    <submittedName>
        <fullName evidence="2">Uncharacterized protein</fullName>
    </submittedName>
</protein>
<feature type="region of interest" description="Disordered" evidence="1">
    <location>
        <begin position="1"/>
        <end position="22"/>
    </location>
</feature>
<proteinExistence type="predicted"/>